<accession>A0ABD2VVQ6</accession>
<comment type="caution">
    <text evidence="4">The sequence shown here is derived from an EMBL/GenBank/DDBJ whole genome shotgun (WGS) entry which is preliminary data.</text>
</comment>
<proteinExistence type="predicted"/>
<dbReference type="PRINTS" id="PR01415">
    <property type="entry name" value="ANKYRIN"/>
</dbReference>
<reference evidence="4 5" key="1">
    <citation type="journal article" date="2024" name="bioRxiv">
        <title>A reference genome for Trichogramma kaykai: A tiny desert-dwelling parasitoid wasp with competing sex-ratio distorters.</title>
        <authorList>
            <person name="Culotta J."/>
            <person name="Lindsey A.R."/>
        </authorList>
    </citation>
    <scope>NUCLEOTIDE SEQUENCE [LARGE SCALE GENOMIC DNA]</scope>
    <source>
        <strain evidence="4 5">KSX58</strain>
    </source>
</reference>
<protein>
    <submittedName>
        <fullName evidence="4">Uncharacterized protein</fullName>
    </submittedName>
</protein>
<feature type="repeat" description="ANK" evidence="3">
    <location>
        <begin position="452"/>
        <end position="480"/>
    </location>
</feature>
<dbReference type="EMBL" id="JBJJXI010000166">
    <property type="protein sequence ID" value="KAL3384892.1"/>
    <property type="molecule type" value="Genomic_DNA"/>
</dbReference>
<dbReference type="PANTHER" id="PTHR24171:SF8">
    <property type="entry name" value="BRCA1-ASSOCIATED RING DOMAIN PROTEIN 1"/>
    <property type="match status" value="1"/>
</dbReference>
<dbReference type="Gene3D" id="1.25.40.20">
    <property type="entry name" value="Ankyrin repeat-containing domain"/>
    <property type="match status" value="3"/>
</dbReference>
<sequence length="670" mass="77058">MLGTKLENLKSLGKNVDWGSKDGRVQLLDDLWNLIHDWEGKPPNFNEVFHEDEIHALLTECATNSCHDGTNILRNKSIVKFVAKSGFRDKPVDGESLFRVTAVHKAGIKDQPDDDWREMVSDLFEIYNRFEANYEDDHGTTHFHVACKFGCHEVVRKFLERGQVDPDLVCGRSDDLPLILALRNDNADVYRLLLERGANPNAIDGSELTPLHHLSQKADYLERMSELFSLSKKKHLPVDVDARCKGSTPLHVAVSLGHMNVVELLLENGAHPNCADENRSTALHVIVENAKYHEGNNWAEKFFEITDKMRLEVHLALSRSYQAMEEFLLRRCVDQNLINDIPPLEICKIIDKYCQFSEKFSKVRDDIRRIVQIDARDEKGNTPLHLALSLGHKAIVESLLKRDADPNLVNAEGSTPLHVVCQRKVDDDLMKLFFKIIGDVRKTVQVDVRDNEGRTPLQWAVANILPNVVDLLLERGADLSTFVFPTEAHFAECFDARSTELAFKLRLACGLMEVVERLKKRGYELDRSDATTIMKLFSRYELFQRPWTDRSWYRDQVAFTSRAKQMLVDGEPHLSLHDMIQLPTKEALTIVASYMYYYAEFALLEGESLARHNDWALFVCEKLSKKFFRRWALYPFQELIHYRLPEEICEIIIENLSNEDLYSICLAVTD</sequence>
<feature type="repeat" description="ANK" evidence="3">
    <location>
        <begin position="173"/>
        <end position="205"/>
    </location>
</feature>
<gene>
    <name evidence="4" type="ORF">TKK_019301</name>
</gene>
<dbReference type="InterPro" id="IPR002110">
    <property type="entry name" value="Ankyrin_rpt"/>
</dbReference>
<keyword evidence="2 3" id="KW-0040">ANK repeat</keyword>
<name>A0ABD2VVQ6_9HYME</name>
<evidence type="ECO:0000313" key="4">
    <source>
        <dbReference type="EMBL" id="KAL3384892.1"/>
    </source>
</evidence>
<dbReference type="AlphaFoldDB" id="A0ABD2VVQ6"/>
<dbReference type="SMART" id="SM00248">
    <property type="entry name" value="ANK"/>
    <property type="match status" value="7"/>
</dbReference>
<dbReference type="PROSITE" id="PS50297">
    <property type="entry name" value="ANK_REP_REGION"/>
    <property type="match status" value="4"/>
</dbReference>
<evidence type="ECO:0000256" key="2">
    <source>
        <dbReference type="ARBA" id="ARBA00023043"/>
    </source>
</evidence>
<feature type="repeat" description="ANK" evidence="3">
    <location>
        <begin position="379"/>
        <end position="411"/>
    </location>
</feature>
<dbReference type="InterPro" id="IPR036770">
    <property type="entry name" value="Ankyrin_rpt-contain_sf"/>
</dbReference>
<dbReference type="PROSITE" id="PS50088">
    <property type="entry name" value="ANK_REPEAT"/>
    <property type="match status" value="4"/>
</dbReference>
<feature type="repeat" description="ANK" evidence="3">
    <location>
        <begin position="245"/>
        <end position="277"/>
    </location>
</feature>
<dbReference type="SUPFAM" id="SSF48403">
    <property type="entry name" value="Ankyrin repeat"/>
    <property type="match status" value="2"/>
</dbReference>
<evidence type="ECO:0000313" key="5">
    <source>
        <dbReference type="Proteomes" id="UP001627154"/>
    </source>
</evidence>
<evidence type="ECO:0000256" key="3">
    <source>
        <dbReference type="PROSITE-ProRule" id="PRU00023"/>
    </source>
</evidence>
<keyword evidence="5" id="KW-1185">Reference proteome</keyword>
<dbReference type="Pfam" id="PF13857">
    <property type="entry name" value="Ank_5"/>
    <property type="match status" value="1"/>
</dbReference>
<dbReference type="Pfam" id="PF12796">
    <property type="entry name" value="Ank_2"/>
    <property type="match status" value="2"/>
</dbReference>
<keyword evidence="1" id="KW-0677">Repeat</keyword>
<dbReference type="PANTHER" id="PTHR24171">
    <property type="entry name" value="ANKYRIN REPEAT DOMAIN-CONTAINING PROTEIN 39-RELATED"/>
    <property type="match status" value="1"/>
</dbReference>
<evidence type="ECO:0000256" key="1">
    <source>
        <dbReference type="ARBA" id="ARBA00022737"/>
    </source>
</evidence>
<organism evidence="4 5">
    <name type="scientific">Trichogramma kaykai</name>
    <dbReference type="NCBI Taxonomy" id="54128"/>
    <lineage>
        <taxon>Eukaryota</taxon>
        <taxon>Metazoa</taxon>
        <taxon>Ecdysozoa</taxon>
        <taxon>Arthropoda</taxon>
        <taxon>Hexapoda</taxon>
        <taxon>Insecta</taxon>
        <taxon>Pterygota</taxon>
        <taxon>Neoptera</taxon>
        <taxon>Endopterygota</taxon>
        <taxon>Hymenoptera</taxon>
        <taxon>Apocrita</taxon>
        <taxon>Proctotrupomorpha</taxon>
        <taxon>Chalcidoidea</taxon>
        <taxon>Trichogrammatidae</taxon>
        <taxon>Trichogramma</taxon>
    </lineage>
</organism>
<dbReference type="Proteomes" id="UP001627154">
    <property type="component" value="Unassembled WGS sequence"/>
</dbReference>